<keyword evidence="2 6" id="KW-0812">Transmembrane</keyword>
<evidence type="ECO:0000313" key="8">
    <source>
        <dbReference type="EMBL" id="KAH6639995.1"/>
    </source>
</evidence>
<evidence type="ECO:0000256" key="6">
    <source>
        <dbReference type="SAM" id="Phobius"/>
    </source>
</evidence>
<feature type="transmembrane region" description="Helical" evidence="6">
    <location>
        <begin position="194"/>
        <end position="216"/>
    </location>
</feature>
<evidence type="ECO:0000259" key="7">
    <source>
        <dbReference type="Pfam" id="PF20684"/>
    </source>
</evidence>
<feature type="transmembrane region" description="Helical" evidence="6">
    <location>
        <begin position="261"/>
        <end position="285"/>
    </location>
</feature>
<feature type="transmembrane region" description="Helical" evidence="6">
    <location>
        <begin position="27"/>
        <end position="47"/>
    </location>
</feature>
<dbReference type="EMBL" id="JAGPXC010000014">
    <property type="protein sequence ID" value="KAH6639995.1"/>
    <property type="molecule type" value="Genomic_DNA"/>
</dbReference>
<proteinExistence type="inferred from homology"/>
<dbReference type="InterPro" id="IPR052337">
    <property type="entry name" value="SAT4-like"/>
</dbReference>
<keyword evidence="9" id="KW-1185">Reference proteome</keyword>
<dbReference type="OrthoDB" id="3897607at2759"/>
<keyword evidence="4 6" id="KW-0472">Membrane</keyword>
<comment type="caution">
    <text evidence="8">The sequence shown here is derived from an EMBL/GenBank/DDBJ whole genome shotgun (WGS) entry which is preliminary data.</text>
</comment>
<gene>
    <name evidence="8" type="ORF">BKA67DRAFT_671367</name>
</gene>
<feature type="transmembrane region" description="Helical" evidence="6">
    <location>
        <begin position="147"/>
        <end position="167"/>
    </location>
</feature>
<dbReference type="PANTHER" id="PTHR33048:SF15">
    <property type="entry name" value="INTEGRAL MEMBRANE PROTEIN"/>
    <property type="match status" value="1"/>
</dbReference>
<dbReference type="Pfam" id="PF20684">
    <property type="entry name" value="Fung_rhodopsin"/>
    <property type="match status" value="1"/>
</dbReference>
<evidence type="ECO:0000256" key="1">
    <source>
        <dbReference type="ARBA" id="ARBA00004141"/>
    </source>
</evidence>
<organism evidence="8 9">
    <name type="scientific">Truncatella angustata</name>
    <dbReference type="NCBI Taxonomy" id="152316"/>
    <lineage>
        <taxon>Eukaryota</taxon>
        <taxon>Fungi</taxon>
        <taxon>Dikarya</taxon>
        <taxon>Ascomycota</taxon>
        <taxon>Pezizomycotina</taxon>
        <taxon>Sordariomycetes</taxon>
        <taxon>Xylariomycetidae</taxon>
        <taxon>Amphisphaeriales</taxon>
        <taxon>Sporocadaceae</taxon>
        <taxon>Truncatella</taxon>
    </lineage>
</organism>
<protein>
    <recommendedName>
        <fullName evidence="7">Rhodopsin domain-containing protein</fullName>
    </recommendedName>
</protein>
<evidence type="ECO:0000256" key="4">
    <source>
        <dbReference type="ARBA" id="ARBA00023136"/>
    </source>
</evidence>
<comment type="subcellular location">
    <subcellularLocation>
        <location evidence="1">Membrane</location>
        <topology evidence="1">Multi-pass membrane protein</topology>
    </subcellularLocation>
</comment>
<sequence>MTSGAISSSAISASAYALDPLIPTGLAAGVEATSIFLCILTTIVVGLRIWVRAGYSDAQTRVWGIDDYLLVIGFLPFLPSIIFSVYATHYGVGLHDSDIPSPYYAIRAAEYIIFWELNYFISSTIVKCAIGFACIRIDQRRRIRVPILVNMLVMVTTAILALIFVFANCKPLAATWNPYLGTCQKVITLETVSYIVSSIQMATDWTCAGVPWFIVAKLQMSRRKKISVMMILGLGVLASIATCVRMPYLKYYDTNLYPNEFLYHVGPIMICSNIECSLGIMACSLPPLRKLFKHYYGSSHIPTSNNSQSGGYGAKLDSLTPHGHKYRATARARGRTANAEWDSLDDDNSSRKGIMRRMDVTITTIE</sequence>
<accession>A0A9P8UB79</accession>
<dbReference type="Proteomes" id="UP000758603">
    <property type="component" value="Unassembled WGS sequence"/>
</dbReference>
<reference evidence="8" key="1">
    <citation type="journal article" date="2021" name="Nat. Commun.">
        <title>Genetic determinants of endophytism in the Arabidopsis root mycobiome.</title>
        <authorList>
            <person name="Mesny F."/>
            <person name="Miyauchi S."/>
            <person name="Thiergart T."/>
            <person name="Pickel B."/>
            <person name="Atanasova L."/>
            <person name="Karlsson M."/>
            <person name="Huettel B."/>
            <person name="Barry K.W."/>
            <person name="Haridas S."/>
            <person name="Chen C."/>
            <person name="Bauer D."/>
            <person name="Andreopoulos W."/>
            <person name="Pangilinan J."/>
            <person name="LaButti K."/>
            <person name="Riley R."/>
            <person name="Lipzen A."/>
            <person name="Clum A."/>
            <person name="Drula E."/>
            <person name="Henrissat B."/>
            <person name="Kohler A."/>
            <person name="Grigoriev I.V."/>
            <person name="Martin F.M."/>
            <person name="Hacquard S."/>
        </authorList>
    </citation>
    <scope>NUCLEOTIDE SEQUENCE</scope>
    <source>
        <strain evidence="8">MPI-SDFR-AT-0073</strain>
    </source>
</reference>
<name>A0A9P8UB79_9PEZI</name>
<dbReference type="PANTHER" id="PTHR33048">
    <property type="entry name" value="PTH11-LIKE INTEGRAL MEMBRANE PROTEIN (AFU_ORTHOLOGUE AFUA_5G11245)"/>
    <property type="match status" value="1"/>
</dbReference>
<dbReference type="RefSeq" id="XP_045951069.1">
    <property type="nucleotide sequence ID" value="XM_046108694.1"/>
</dbReference>
<dbReference type="GeneID" id="70137585"/>
<dbReference type="GO" id="GO:0016020">
    <property type="term" value="C:membrane"/>
    <property type="evidence" value="ECO:0007669"/>
    <property type="project" value="UniProtKB-SubCell"/>
</dbReference>
<feature type="transmembrane region" description="Helical" evidence="6">
    <location>
        <begin position="112"/>
        <end position="135"/>
    </location>
</feature>
<feature type="transmembrane region" description="Helical" evidence="6">
    <location>
        <begin position="68"/>
        <end position="92"/>
    </location>
</feature>
<evidence type="ECO:0000256" key="5">
    <source>
        <dbReference type="ARBA" id="ARBA00038359"/>
    </source>
</evidence>
<comment type="similarity">
    <text evidence="5">Belongs to the SAT4 family.</text>
</comment>
<keyword evidence="3 6" id="KW-1133">Transmembrane helix</keyword>
<feature type="domain" description="Rhodopsin" evidence="7">
    <location>
        <begin position="48"/>
        <end position="293"/>
    </location>
</feature>
<dbReference type="InterPro" id="IPR049326">
    <property type="entry name" value="Rhodopsin_dom_fungi"/>
</dbReference>
<dbReference type="AlphaFoldDB" id="A0A9P8UB79"/>
<evidence type="ECO:0000313" key="9">
    <source>
        <dbReference type="Proteomes" id="UP000758603"/>
    </source>
</evidence>
<evidence type="ECO:0000256" key="2">
    <source>
        <dbReference type="ARBA" id="ARBA00022692"/>
    </source>
</evidence>
<feature type="transmembrane region" description="Helical" evidence="6">
    <location>
        <begin position="228"/>
        <end position="249"/>
    </location>
</feature>
<evidence type="ECO:0000256" key="3">
    <source>
        <dbReference type="ARBA" id="ARBA00022989"/>
    </source>
</evidence>